<evidence type="ECO:0000256" key="7">
    <source>
        <dbReference type="PIRSR" id="PIRSR600269-50"/>
    </source>
</evidence>
<organism evidence="12 13">
    <name type="scientific">Cladophialophora chaetospira</name>
    <dbReference type="NCBI Taxonomy" id="386627"/>
    <lineage>
        <taxon>Eukaryota</taxon>
        <taxon>Fungi</taxon>
        <taxon>Dikarya</taxon>
        <taxon>Ascomycota</taxon>
        <taxon>Pezizomycotina</taxon>
        <taxon>Eurotiomycetes</taxon>
        <taxon>Chaetothyriomycetidae</taxon>
        <taxon>Chaetothyriales</taxon>
        <taxon>Herpotrichiellaceae</taxon>
        <taxon>Cladophialophora</taxon>
    </lineage>
</organism>
<dbReference type="PANTHER" id="PTHR10638:SF20">
    <property type="entry name" value="AMINE OXIDASE"/>
    <property type="match status" value="1"/>
</dbReference>
<feature type="domain" description="DUF1965" evidence="11">
    <location>
        <begin position="242"/>
        <end position="307"/>
    </location>
</feature>
<sequence>MAPWRSVGVSVSAVVIFFSLAYLLFSVLSSDPITNQHLGSSTSLKDPHKHFQAPAENPWAELDEVEASQLYLWLHENSHLLPSEGRSAAQGSAALNLIEVLRPNKSDVIDYLDNNGPVPERWARLSNLETKGDDAFIVEYMVGPLPPSNRTEVLSLTYCHNSGRNNVQSPISNVFALLEWALAIGANASDITLYLLGAQTNPDDPDDPHGLVIGSRPALIDSGRMVHWLEFFGPGMKSDGRSMLPQGLYVKLDIPTANPDTWVVGEWFYNGVLYDNDTMLRQAMKSPGFDRLVINQDGSWTDTEDFGSSSPERDVPPPLSIQPYGPRYHLDRSENYISWMGFSFYLSTAQATALSLFDIRYNDTRIIYHLGLQEALAHYAGVEPLQSGLEFLDTFFGMGKMMFSLVPGLDCPGHAEYIDMSYHRGGKMYTNRNAICVFEYTSDAPLQRHTSTLSATVSRNTYLVVRSVSTVGNYDYMIDYLFYLDGSIEVKLRASGYIFGAFHAESRSHPLTRDSSTNEYGYRIHPAVHTSLHDHVVNFRADLDICGTSNTLVRTSIEPLQHEYNWDKPEVPGLRHTMHMVHHTVKRETGLNWPQNSAELYLITAPNKTNKWGETRAYRILPGTGMGSPAHLTIFNSTTLGQSATWSSADLWVLKNHPDTEPSSAHHNNYLEPLSPLVDFDKMVNDESIEEEDLVVYFNLGGHHVPTSQDIPNTLMHTSASSVMFMPFNYFDEDVSRAVRQGVRIDRRPSAKQTIGDNEKEEIRRASTHRARAVHDVGTEKKKHKGDDITWFGGHYTKPVRVTQEMLSPDLSHYMKERDDGEDRGWKVVRNNVDGGLFGLFVGKERGRREREEDV</sequence>
<feature type="active site" description="Proton acceptor" evidence="7">
    <location>
        <position position="393"/>
    </location>
</feature>
<keyword evidence="5 9" id="KW-0560">Oxidoreductase</keyword>
<dbReference type="Pfam" id="PF09248">
    <property type="entry name" value="DUF1965"/>
    <property type="match status" value="1"/>
</dbReference>
<dbReference type="EC" id="1.4.3.-" evidence="9"/>
<dbReference type="InterPro" id="IPR015798">
    <property type="entry name" value="Cu_amine_oxidase_C"/>
</dbReference>
<name>A0AA38X7M8_9EURO</name>
<keyword evidence="3 9" id="KW-0479">Metal-binding</keyword>
<comment type="PTM">
    <text evidence="8 9">Topaquinone (TPQ) is generated by copper-dependent autoxidation of a specific tyrosyl residue.</text>
</comment>
<comment type="similarity">
    <text evidence="2 9">Belongs to the copper/topaquinone oxidase family.</text>
</comment>
<evidence type="ECO:0000256" key="1">
    <source>
        <dbReference type="ARBA" id="ARBA00001935"/>
    </source>
</evidence>
<dbReference type="SUPFAM" id="SSF49998">
    <property type="entry name" value="Amine oxidase catalytic domain"/>
    <property type="match status" value="1"/>
</dbReference>
<dbReference type="PROSITE" id="PS01164">
    <property type="entry name" value="COPPER_AMINE_OXID_1"/>
    <property type="match status" value="1"/>
</dbReference>
<dbReference type="PANTHER" id="PTHR10638">
    <property type="entry name" value="COPPER AMINE OXIDASE"/>
    <property type="match status" value="1"/>
</dbReference>
<feature type="domain" description="Copper amine oxidase catalytic" evidence="10">
    <location>
        <begin position="320"/>
        <end position="736"/>
    </location>
</feature>
<dbReference type="AlphaFoldDB" id="A0AA38X7M8"/>
<dbReference type="EMBL" id="JAPDRK010000010">
    <property type="protein sequence ID" value="KAJ9608301.1"/>
    <property type="molecule type" value="Genomic_DNA"/>
</dbReference>
<dbReference type="GO" id="GO:0048038">
    <property type="term" value="F:quinone binding"/>
    <property type="evidence" value="ECO:0007669"/>
    <property type="project" value="InterPro"/>
</dbReference>
<comment type="cofactor">
    <cofactor evidence="9">
        <name>Cu cation</name>
        <dbReference type="ChEBI" id="CHEBI:23378"/>
    </cofactor>
    <text evidence="9">Contains 1 topaquinone per subunit.</text>
</comment>
<evidence type="ECO:0000256" key="8">
    <source>
        <dbReference type="PIRSR" id="PIRSR600269-51"/>
    </source>
</evidence>
<protein>
    <recommendedName>
        <fullName evidence="9">Amine oxidase</fullName>
        <ecNumber evidence="9">1.4.3.-</ecNumber>
    </recommendedName>
</protein>
<accession>A0AA38X7M8</accession>
<evidence type="ECO:0000256" key="6">
    <source>
        <dbReference type="ARBA" id="ARBA00023008"/>
    </source>
</evidence>
<evidence type="ECO:0000256" key="4">
    <source>
        <dbReference type="ARBA" id="ARBA00022772"/>
    </source>
</evidence>
<dbReference type="GO" id="GO:0005507">
    <property type="term" value="F:copper ion binding"/>
    <property type="evidence" value="ECO:0007669"/>
    <property type="project" value="InterPro"/>
</dbReference>
<gene>
    <name evidence="12" type="ORF">H2200_007289</name>
</gene>
<dbReference type="InterPro" id="IPR036460">
    <property type="entry name" value="Cu_amine_oxidase_C_sf"/>
</dbReference>
<evidence type="ECO:0000259" key="10">
    <source>
        <dbReference type="Pfam" id="PF01179"/>
    </source>
</evidence>
<dbReference type="SUPFAM" id="SSF54416">
    <property type="entry name" value="Amine oxidase N-terminal region"/>
    <property type="match status" value="2"/>
</dbReference>
<evidence type="ECO:0000256" key="5">
    <source>
        <dbReference type="ARBA" id="ARBA00023002"/>
    </source>
</evidence>
<evidence type="ECO:0000259" key="11">
    <source>
        <dbReference type="Pfam" id="PF09248"/>
    </source>
</evidence>
<keyword evidence="4 7" id="KW-0801">TPQ</keyword>
<dbReference type="GO" id="GO:0008131">
    <property type="term" value="F:primary methylamine oxidase activity"/>
    <property type="evidence" value="ECO:0007669"/>
    <property type="project" value="InterPro"/>
</dbReference>
<dbReference type="PRINTS" id="PR00766">
    <property type="entry name" value="CUDAOXIDASE"/>
</dbReference>
<evidence type="ECO:0000313" key="13">
    <source>
        <dbReference type="Proteomes" id="UP001172673"/>
    </source>
</evidence>
<dbReference type="Gene3D" id="3.10.450.40">
    <property type="match status" value="2"/>
</dbReference>
<dbReference type="Pfam" id="PF01179">
    <property type="entry name" value="Cu_amine_oxid"/>
    <property type="match status" value="1"/>
</dbReference>
<dbReference type="GO" id="GO:0009308">
    <property type="term" value="P:amine metabolic process"/>
    <property type="evidence" value="ECO:0007669"/>
    <property type="project" value="UniProtKB-UniRule"/>
</dbReference>
<keyword evidence="13" id="KW-1185">Reference proteome</keyword>
<comment type="caution">
    <text evidence="12">The sequence shown here is derived from an EMBL/GenBank/DDBJ whole genome shotgun (WGS) entry which is preliminary data.</text>
</comment>
<evidence type="ECO:0000256" key="3">
    <source>
        <dbReference type="ARBA" id="ARBA00022723"/>
    </source>
</evidence>
<dbReference type="InterPro" id="IPR016182">
    <property type="entry name" value="Cu_amine_oxidase_N-reg"/>
</dbReference>
<dbReference type="Gene3D" id="2.70.98.20">
    <property type="entry name" value="Copper amine oxidase, catalytic domain"/>
    <property type="match status" value="1"/>
</dbReference>
<dbReference type="InterPro" id="IPR015328">
    <property type="entry name" value="DUF1965"/>
</dbReference>
<evidence type="ECO:0000256" key="9">
    <source>
        <dbReference type="RuleBase" id="RU000672"/>
    </source>
</evidence>
<dbReference type="InterPro" id="IPR049948">
    <property type="entry name" value="Cu_Am_ox_TPQ-bd"/>
</dbReference>
<feature type="active site" description="Schiff-base intermediate with substrate; via topaquinone" evidence="7">
    <location>
        <position position="474"/>
    </location>
</feature>
<dbReference type="Proteomes" id="UP001172673">
    <property type="component" value="Unassembled WGS sequence"/>
</dbReference>
<evidence type="ECO:0000256" key="2">
    <source>
        <dbReference type="ARBA" id="ARBA00007983"/>
    </source>
</evidence>
<comment type="cofactor">
    <cofactor evidence="1">
        <name>Cu cation</name>
        <dbReference type="ChEBI" id="CHEBI:23378"/>
    </cofactor>
</comment>
<proteinExistence type="inferred from homology"/>
<dbReference type="InterPro" id="IPR000269">
    <property type="entry name" value="Cu_amine_oxidase"/>
</dbReference>
<feature type="modified residue" description="2',4',5'-topaquinone" evidence="8">
    <location>
        <position position="474"/>
    </location>
</feature>
<dbReference type="GO" id="GO:0005886">
    <property type="term" value="C:plasma membrane"/>
    <property type="evidence" value="ECO:0007669"/>
    <property type="project" value="TreeGrafter"/>
</dbReference>
<evidence type="ECO:0000313" key="12">
    <source>
        <dbReference type="EMBL" id="KAJ9608301.1"/>
    </source>
</evidence>
<reference evidence="12" key="1">
    <citation type="submission" date="2022-10" db="EMBL/GenBank/DDBJ databases">
        <title>Culturing micro-colonial fungi from biological soil crusts in the Mojave desert and describing Neophaeococcomyces mojavensis, and introducing the new genera and species Taxawa tesnikishii.</title>
        <authorList>
            <person name="Kurbessoian T."/>
            <person name="Stajich J.E."/>
        </authorList>
    </citation>
    <scope>NUCLEOTIDE SEQUENCE</scope>
    <source>
        <strain evidence="12">TK_41</strain>
    </source>
</reference>
<keyword evidence="6 9" id="KW-0186">Copper</keyword>